<comment type="caution">
    <text evidence="3">The sequence shown here is derived from an EMBL/GenBank/DDBJ whole genome shotgun (WGS) entry which is preliminary data.</text>
</comment>
<sequence length="274" mass="28446">MRRMTDDQDQLPARLERTARSLPDGLEQVVELFPAHSPDLALRAAARGRRLRRVRQAWLGGALAVLVTGVGLLTAQAMDRDADGVVRPGPATGVTVAPSPTGPPTAPPTSPPTDSPAAPSASPLGYLPANEQLAALLPEHGTLSSPGGTGGLTPDHTLSSGPGGGTVMGWFDFTDAHGTATVQVTVVDDDPAFEMHSCAGWLASSCQKLGDGTVVLAYSNRSGDSAQRQWFANAIYSGGRSVLVSELVRSSTGGQLALSPVELRTLALSPQWKK</sequence>
<dbReference type="AlphaFoldDB" id="A0A561SE85"/>
<accession>A0A561SE85</accession>
<organism evidence="3 4">
    <name type="scientific">Kitasatospora viridis</name>
    <dbReference type="NCBI Taxonomy" id="281105"/>
    <lineage>
        <taxon>Bacteria</taxon>
        <taxon>Bacillati</taxon>
        <taxon>Actinomycetota</taxon>
        <taxon>Actinomycetes</taxon>
        <taxon>Kitasatosporales</taxon>
        <taxon>Streptomycetaceae</taxon>
        <taxon>Kitasatospora</taxon>
    </lineage>
</organism>
<feature type="region of interest" description="Disordered" evidence="1">
    <location>
        <begin position="139"/>
        <end position="163"/>
    </location>
</feature>
<evidence type="ECO:0000256" key="2">
    <source>
        <dbReference type="SAM" id="Phobius"/>
    </source>
</evidence>
<feature type="region of interest" description="Disordered" evidence="1">
    <location>
        <begin position="83"/>
        <end position="125"/>
    </location>
</feature>
<proteinExistence type="predicted"/>
<evidence type="ECO:0000313" key="3">
    <source>
        <dbReference type="EMBL" id="TWF73186.1"/>
    </source>
</evidence>
<feature type="transmembrane region" description="Helical" evidence="2">
    <location>
        <begin position="57"/>
        <end position="78"/>
    </location>
</feature>
<keyword evidence="2" id="KW-0472">Membrane</keyword>
<keyword evidence="2" id="KW-0812">Transmembrane</keyword>
<feature type="compositionally biased region" description="Pro residues" evidence="1">
    <location>
        <begin position="100"/>
        <end position="114"/>
    </location>
</feature>
<dbReference type="EMBL" id="VIWT01000006">
    <property type="protein sequence ID" value="TWF73186.1"/>
    <property type="molecule type" value="Genomic_DNA"/>
</dbReference>
<keyword evidence="4" id="KW-1185">Reference proteome</keyword>
<evidence type="ECO:0000313" key="4">
    <source>
        <dbReference type="Proteomes" id="UP000317940"/>
    </source>
</evidence>
<protein>
    <submittedName>
        <fullName evidence="3">Uncharacterized protein</fullName>
    </submittedName>
</protein>
<evidence type="ECO:0000256" key="1">
    <source>
        <dbReference type="SAM" id="MobiDB-lite"/>
    </source>
</evidence>
<dbReference type="Proteomes" id="UP000317940">
    <property type="component" value="Unassembled WGS sequence"/>
</dbReference>
<reference evidence="3 4" key="1">
    <citation type="submission" date="2019-06" db="EMBL/GenBank/DDBJ databases">
        <title>Sequencing the genomes of 1000 actinobacteria strains.</title>
        <authorList>
            <person name="Klenk H.-P."/>
        </authorList>
    </citation>
    <scope>NUCLEOTIDE SEQUENCE [LARGE SCALE GENOMIC DNA]</scope>
    <source>
        <strain evidence="3 4">DSM 44826</strain>
    </source>
</reference>
<gene>
    <name evidence="3" type="ORF">FHX73_16337</name>
</gene>
<keyword evidence="2" id="KW-1133">Transmembrane helix</keyword>
<name>A0A561SE85_9ACTN</name>